<protein>
    <submittedName>
        <fullName evidence="2">Tetraspanin</fullName>
    </submittedName>
</protein>
<dbReference type="WBParaSite" id="JU765_v2.g10541.t1">
    <property type="protein sequence ID" value="JU765_v2.g10541.t1"/>
    <property type="gene ID" value="JU765_v2.g10541"/>
</dbReference>
<reference evidence="2" key="1">
    <citation type="submission" date="2022-11" db="UniProtKB">
        <authorList>
            <consortium name="WormBaseParasite"/>
        </authorList>
    </citation>
    <scope>IDENTIFICATION</scope>
</reference>
<evidence type="ECO:0000313" key="1">
    <source>
        <dbReference type="Proteomes" id="UP000887576"/>
    </source>
</evidence>
<dbReference type="Proteomes" id="UP000887576">
    <property type="component" value="Unplaced"/>
</dbReference>
<proteinExistence type="predicted"/>
<evidence type="ECO:0000313" key="2">
    <source>
        <dbReference type="WBParaSite" id="JU765_v2.g10541.t1"/>
    </source>
</evidence>
<name>A0AC34PW04_9BILA</name>
<organism evidence="1 2">
    <name type="scientific">Panagrolaimus sp. JU765</name>
    <dbReference type="NCBI Taxonomy" id="591449"/>
    <lineage>
        <taxon>Eukaryota</taxon>
        <taxon>Metazoa</taxon>
        <taxon>Ecdysozoa</taxon>
        <taxon>Nematoda</taxon>
        <taxon>Chromadorea</taxon>
        <taxon>Rhabditida</taxon>
        <taxon>Tylenchina</taxon>
        <taxon>Panagrolaimomorpha</taxon>
        <taxon>Panagrolaimoidea</taxon>
        <taxon>Panagrolaimidae</taxon>
        <taxon>Panagrolaimus</taxon>
    </lineage>
</organism>
<sequence>MVYGCGNNFVKFVVFITNLLLFIFGGLICGFSLWANLDKNFALHLSEFARQVKISDEFVDDLAKYQASLWVLVAVGALLFVVGFLGCCGAACESMLLLALQFIVILILAVIQIFAIGYLLTNRADLLFGLKNFMEKSAQTPEGRMNLLPIQKMLHCCGATEDTMQKYKDEGRCEGDLQFAHDCYSAISAKLEDAGETIVAIGIICLIVEFVSLVFNCVLFRAFRDRENPYVVTY</sequence>
<accession>A0AC34PW04</accession>